<name>A0A1X9MH03_9BACI</name>
<evidence type="ECO:0000313" key="2">
    <source>
        <dbReference type="Proteomes" id="UP000193006"/>
    </source>
</evidence>
<dbReference type="AlphaFoldDB" id="A0A1X9MH03"/>
<dbReference type="KEGG" id="bkw:BkAM31D_24240"/>
<keyword evidence="2" id="KW-1185">Reference proteome</keyword>
<gene>
    <name evidence="1" type="ORF">BkAM31D_24240</name>
</gene>
<accession>A0A1X9MH03</accession>
<sequence>MRAEGEWEMSETDFLIESSYELNVSIEYFMESALLLFNSQHELVQNENMFDSLRMLMENLIMLQNLQMRRHTFYRYSFESDVCMICTQPELLNIYFEAYEEIKNRLLDSDLCEEKQFMLLTLFDEIEYLLGEKYIPEGEGDQALETGTADQQVGELVEQLAEEAATEQQVEGIVEQLAEEEEEELVIEWIFDENNLEYVWLVKEFTHDDY</sequence>
<reference evidence="1 2" key="1">
    <citation type="submission" date="2017-04" db="EMBL/GenBank/DDBJ databases">
        <title>Bacillus krulwichiae AM31D Genome sequencing and assembly.</title>
        <authorList>
            <person name="Krulwich T.A."/>
            <person name="Anastor L."/>
            <person name="Ehrlich R."/>
            <person name="Ehrlich G.D."/>
            <person name="Janto B."/>
        </authorList>
    </citation>
    <scope>NUCLEOTIDE SEQUENCE [LARGE SCALE GENOMIC DNA]</scope>
    <source>
        <strain evidence="1 2">AM31D</strain>
    </source>
</reference>
<dbReference type="STRING" id="199441.BkAM31D_24240"/>
<protein>
    <submittedName>
        <fullName evidence="1">Uncharacterized protein</fullName>
    </submittedName>
</protein>
<dbReference type="EMBL" id="CP020814">
    <property type="protein sequence ID" value="ARK32716.1"/>
    <property type="molecule type" value="Genomic_DNA"/>
</dbReference>
<dbReference type="Proteomes" id="UP000193006">
    <property type="component" value="Chromosome"/>
</dbReference>
<evidence type="ECO:0000313" key="1">
    <source>
        <dbReference type="EMBL" id="ARK32716.1"/>
    </source>
</evidence>
<proteinExistence type="predicted"/>
<organism evidence="1 2">
    <name type="scientific">Halalkalibacter krulwichiae</name>
    <dbReference type="NCBI Taxonomy" id="199441"/>
    <lineage>
        <taxon>Bacteria</taxon>
        <taxon>Bacillati</taxon>
        <taxon>Bacillota</taxon>
        <taxon>Bacilli</taxon>
        <taxon>Bacillales</taxon>
        <taxon>Bacillaceae</taxon>
        <taxon>Halalkalibacter</taxon>
    </lineage>
</organism>